<feature type="signal peptide" evidence="1">
    <location>
        <begin position="1"/>
        <end position="17"/>
    </location>
</feature>
<keyword evidence="4" id="KW-1185">Reference proteome</keyword>
<protein>
    <recommendedName>
        <fullName evidence="2">Thioredoxin-like fold domain-containing protein</fullName>
    </recommendedName>
</protein>
<dbReference type="RefSeq" id="WP_115549755.1">
    <property type="nucleotide sequence ID" value="NZ_QRGP01000002.1"/>
</dbReference>
<dbReference type="EMBL" id="QRGP01000002">
    <property type="protein sequence ID" value="RDV02652.1"/>
    <property type="molecule type" value="Genomic_DNA"/>
</dbReference>
<reference evidence="4" key="1">
    <citation type="submission" date="2018-08" db="EMBL/GenBank/DDBJ databases">
        <authorList>
            <person name="Kim S.-J."/>
            <person name="Jung G.-Y."/>
        </authorList>
    </citation>
    <scope>NUCLEOTIDE SEQUENCE [LARGE SCALE GENOMIC DNA]</scope>
    <source>
        <strain evidence="4">GY_G</strain>
    </source>
</reference>
<evidence type="ECO:0000313" key="4">
    <source>
        <dbReference type="Proteomes" id="UP000263833"/>
    </source>
</evidence>
<name>A0A371B565_9SPHN</name>
<sequence length="247" mass="26634">MRSLKILTASIAALALASCGSSETGEAPKGEPVAAVAPPAGKQWIDVVSKTAEGGYLIGNPDAKIKLVEYASLTCHVCAQFAKDSGSDLHDNFINNGKISYEFRNFVRDEFDLMAARVTRCGANEAMLPLTEQFMGFQETLFENANKIGTDKALEAKITSLKGGERFFALADAVGIVEFFAQRGVSRDQSKACLSDTAEMQKLADLTAEYGKKYTIQGTPTFYLNGARLDVTAWPQVKGKLQEAGAR</sequence>
<keyword evidence="1" id="KW-0732">Signal</keyword>
<gene>
    <name evidence="3" type="ORF">DXH95_11900</name>
</gene>
<dbReference type="OrthoDB" id="8478320at2"/>
<dbReference type="InterPro" id="IPR012336">
    <property type="entry name" value="Thioredoxin-like_fold"/>
</dbReference>
<evidence type="ECO:0000256" key="1">
    <source>
        <dbReference type="SAM" id="SignalP"/>
    </source>
</evidence>
<evidence type="ECO:0000259" key="2">
    <source>
        <dbReference type="Pfam" id="PF13462"/>
    </source>
</evidence>
<dbReference type="Pfam" id="PF13462">
    <property type="entry name" value="Thioredoxin_4"/>
    <property type="match status" value="1"/>
</dbReference>
<dbReference type="Gene3D" id="1.10.40.110">
    <property type="match status" value="1"/>
</dbReference>
<organism evidence="3 4">
    <name type="scientific">Sphingorhabdus pulchriflava</name>
    <dbReference type="NCBI Taxonomy" id="2292257"/>
    <lineage>
        <taxon>Bacteria</taxon>
        <taxon>Pseudomonadati</taxon>
        <taxon>Pseudomonadota</taxon>
        <taxon>Alphaproteobacteria</taxon>
        <taxon>Sphingomonadales</taxon>
        <taxon>Sphingomonadaceae</taxon>
        <taxon>Sphingorhabdus</taxon>
    </lineage>
</organism>
<comment type="caution">
    <text evidence="3">The sequence shown here is derived from an EMBL/GenBank/DDBJ whole genome shotgun (WGS) entry which is preliminary data.</text>
</comment>
<proteinExistence type="predicted"/>
<feature type="domain" description="Thioredoxin-like fold" evidence="2">
    <location>
        <begin position="53"/>
        <end position="230"/>
    </location>
</feature>
<dbReference type="Proteomes" id="UP000263833">
    <property type="component" value="Unassembled WGS sequence"/>
</dbReference>
<dbReference type="SUPFAM" id="SSF52833">
    <property type="entry name" value="Thioredoxin-like"/>
    <property type="match status" value="1"/>
</dbReference>
<dbReference type="AlphaFoldDB" id="A0A371B565"/>
<dbReference type="Gene3D" id="3.40.30.10">
    <property type="entry name" value="Glutaredoxin"/>
    <property type="match status" value="1"/>
</dbReference>
<dbReference type="InterPro" id="IPR036249">
    <property type="entry name" value="Thioredoxin-like_sf"/>
</dbReference>
<evidence type="ECO:0000313" key="3">
    <source>
        <dbReference type="EMBL" id="RDV02652.1"/>
    </source>
</evidence>
<feature type="chain" id="PRO_5017083873" description="Thioredoxin-like fold domain-containing protein" evidence="1">
    <location>
        <begin position="18"/>
        <end position="247"/>
    </location>
</feature>
<accession>A0A371B565</accession>
<dbReference type="PROSITE" id="PS51257">
    <property type="entry name" value="PROKAR_LIPOPROTEIN"/>
    <property type="match status" value="1"/>
</dbReference>